<gene>
    <name evidence="12" type="ORF">TKK_016678</name>
</gene>
<evidence type="ECO:0000259" key="11">
    <source>
        <dbReference type="PROSITE" id="PS51140"/>
    </source>
</evidence>
<organism evidence="12 13">
    <name type="scientific">Trichogramma kaykai</name>
    <dbReference type="NCBI Taxonomy" id="54128"/>
    <lineage>
        <taxon>Eukaryota</taxon>
        <taxon>Metazoa</taxon>
        <taxon>Ecdysozoa</taxon>
        <taxon>Arthropoda</taxon>
        <taxon>Hexapoda</taxon>
        <taxon>Insecta</taxon>
        <taxon>Pterygota</taxon>
        <taxon>Neoptera</taxon>
        <taxon>Endopterygota</taxon>
        <taxon>Hymenoptera</taxon>
        <taxon>Apocrita</taxon>
        <taxon>Proctotrupomorpha</taxon>
        <taxon>Chalcidoidea</taxon>
        <taxon>Trichogrammatidae</taxon>
        <taxon>Trichogramma</taxon>
    </lineage>
</organism>
<evidence type="ECO:0000256" key="3">
    <source>
        <dbReference type="ARBA" id="ARBA00022677"/>
    </source>
</evidence>
<dbReference type="CDD" id="cd14420">
    <property type="entry name" value="CUE_AUP1"/>
    <property type="match status" value="1"/>
</dbReference>
<keyword evidence="13" id="KW-1185">Reference proteome</keyword>
<evidence type="ECO:0000313" key="13">
    <source>
        <dbReference type="Proteomes" id="UP001627154"/>
    </source>
</evidence>
<dbReference type="AlphaFoldDB" id="A0ABD2W316"/>
<dbReference type="SMART" id="SM00546">
    <property type="entry name" value="CUE"/>
    <property type="match status" value="1"/>
</dbReference>
<dbReference type="PANTHER" id="PTHR15486:SF96">
    <property type="entry name" value="LIPID DROPLET-REGULATING VLDL ASSEMBLY FACTOR AUP1"/>
    <property type="match status" value="1"/>
</dbReference>
<comment type="subcellular location">
    <subcellularLocation>
        <location evidence="1">Endoplasmic reticulum membrane</location>
        <topology evidence="1">Peripheral membrane protein</topology>
    </subcellularLocation>
    <subcellularLocation>
        <location evidence="2">Lipid droplet</location>
    </subcellularLocation>
</comment>
<feature type="domain" description="CUE" evidence="11">
    <location>
        <begin position="293"/>
        <end position="335"/>
    </location>
</feature>
<keyword evidence="4" id="KW-0256">Endoplasmic reticulum</keyword>
<dbReference type="GO" id="GO:0005811">
    <property type="term" value="C:lipid droplet"/>
    <property type="evidence" value="ECO:0007669"/>
    <property type="project" value="UniProtKB-SubCell"/>
</dbReference>
<sequence>MSHIDIQELFDESRFPSGWKLLLVLLYAPIGVALLLSRLLICFLIWLLATLLPDFRVLRTFLNRAIFFALGIIIKICPNGEKRDEQTRIVVANSISAIDDFVLTTVSNTVMPTTTNLPESLKSALGLRKMDMSNKDSLIADIKQYLPTSKNGVALQPEFSTTNSRKALLKFNTWPFSIEPAVQPVVLTASRPELINIRLTSVASTWWTDIMWFMFVPYTIFTVKFLHVKRNTEADILVREVEKDIARVLKIETSSHTVSDKTEFEKRYILEKIHNRGPQNTTGNGSPIVASAEMQRMARQVSEVLPLVPQNVILRDLLKTRNVDITIANFLDGVVTYTPEPTASTSTPGSSRASINSTSKGSVSLKKSKNDVYLTFAERKQKMIVEARERYMLKHGLKNC</sequence>
<accession>A0ABD2W316</accession>
<protein>
    <recommendedName>
        <fullName evidence="7">Lipid droplet-regulating VLDL assembly factor AUP1</fullName>
    </recommendedName>
    <alternativeName>
        <fullName evidence="8">Ancient ubiquitous protein 1</fullName>
    </alternativeName>
</protein>
<dbReference type="Gene3D" id="1.10.8.10">
    <property type="entry name" value="DNA helicase RuvA subunit, C-terminal domain"/>
    <property type="match status" value="1"/>
</dbReference>
<keyword evidence="5 10" id="KW-0472">Membrane</keyword>
<evidence type="ECO:0000256" key="10">
    <source>
        <dbReference type="SAM" id="Phobius"/>
    </source>
</evidence>
<dbReference type="Proteomes" id="UP001627154">
    <property type="component" value="Unassembled WGS sequence"/>
</dbReference>
<evidence type="ECO:0000256" key="8">
    <source>
        <dbReference type="ARBA" id="ARBA00035713"/>
    </source>
</evidence>
<evidence type="ECO:0000256" key="4">
    <source>
        <dbReference type="ARBA" id="ARBA00022824"/>
    </source>
</evidence>
<evidence type="ECO:0000313" key="12">
    <source>
        <dbReference type="EMBL" id="KAL3387532.1"/>
    </source>
</evidence>
<feature type="transmembrane region" description="Helical" evidence="10">
    <location>
        <begin position="21"/>
        <end position="49"/>
    </location>
</feature>
<dbReference type="PANTHER" id="PTHR15486">
    <property type="entry name" value="ANCIENT UBIQUITOUS PROTEIN"/>
    <property type="match status" value="1"/>
</dbReference>
<dbReference type="InterPro" id="IPR048056">
    <property type="entry name" value="AUP1_CUE"/>
</dbReference>
<name>A0ABD2W316_9HYME</name>
<keyword evidence="10" id="KW-0812">Transmembrane</keyword>
<feature type="region of interest" description="Disordered" evidence="9">
    <location>
        <begin position="339"/>
        <end position="363"/>
    </location>
</feature>
<evidence type="ECO:0000256" key="1">
    <source>
        <dbReference type="ARBA" id="ARBA00004406"/>
    </source>
</evidence>
<keyword evidence="10" id="KW-1133">Transmembrane helix</keyword>
<evidence type="ECO:0000256" key="7">
    <source>
        <dbReference type="ARBA" id="ARBA00035685"/>
    </source>
</evidence>
<keyword evidence="3" id="KW-0551">Lipid droplet</keyword>
<proteinExistence type="inferred from homology"/>
<dbReference type="GO" id="GO:0005789">
    <property type="term" value="C:endoplasmic reticulum membrane"/>
    <property type="evidence" value="ECO:0007669"/>
    <property type="project" value="UniProtKB-SubCell"/>
</dbReference>
<evidence type="ECO:0000256" key="6">
    <source>
        <dbReference type="ARBA" id="ARBA00035634"/>
    </source>
</evidence>
<dbReference type="InterPro" id="IPR003892">
    <property type="entry name" value="CUE"/>
</dbReference>
<comment type="caution">
    <text evidence="12">The sequence shown here is derived from an EMBL/GenBank/DDBJ whole genome shotgun (WGS) entry which is preliminary data.</text>
</comment>
<evidence type="ECO:0000256" key="5">
    <source>
        <dbReference type="ARBA" id="ARBA00023136"/>
    </source>
</evidence>
<reference evidence="12 13" key="1">
    <citation type="journal article" date="2024" name="bioRxiv">
        <title>A reference genome for Trichogramma kaykai: A tiny desert-dwelling parasitoid wasp with competing sex-ratio distorters.</title>
        <authorList>
            <person name="Culotta J."/>
            <person name="Lindsey A.R."/>
        </authorList>
    </citation>
    <scope>NUCLEOTIDE SEQUENCE [LARGE SCALE GENOMIC DNA]</scope>
    <source>
        <strain evidence="12 13">KSX58</strain>
    </source>
</reference>
<evidence type="ECO:0000256" key="2">
    <source>
        <dbReference type="ARBA" id="ARBA00004502"/>
    </source>
</evidence>
<dbReference type="PROSITE" id="PS51140">
    <property type="entry name" value="CUE"/>
    <property type="match status" value="1"/>
</dbReference>
<feature type="compositionally biased region" description="Polar residues" evidence="9">
    <location>
        <begin position="339"/>
        <end position="362"/>
    </location>
</feature>
<evidence type="ECO:0000256" key="9">
    <source>
        <dbReference type="SAM" id="MobiDB-lite"/>
    </source>
</evidence>
<dbReference type="EMBL" id="JBJJXI010000136">
    <property type="protein sequence ID" value="KAL3387532.1"/>
    <property type="molecule type" value="Genomic_DNA"/>
</dbReference>
<comment type="similarity">
    <text evidence="6">Belongs to the AUP1 family.</text>
</comment>